<keyword evidence="5 9" id="KW-1133">Transmembrane helix</keyword>
<feature type="transmembrane region" description="Helical" evidence="9">
    <location>
        <begin position="37"/>
        <end position="57"/>
    </location>
</feature>
<evidence type="ECO:0000256" key="2">
    <source>
        <dbReference type="ARBA" id="ARBA00004141"/>
    </source>
</evidence>
<dbReference type="GO" id="GO:0042773">
    <property type="term" value="P:ATP synthesis coupled electron transport"/>
    <property type="evidence" value="ECO:0007669"/>
    <property type="project" value="InterPro"/>
</dbReference>
<comment type="function">
    <text evidence="1">Core subunit of the mitochondrial membrane respiratory chain NADH dehydrogenase (Complex I) that is believed to belong to the minimal assembly required for catalysis. Complex I functions in the transfer of electrons from NADH to the respiratory chain. The immediate electron acceptor for the enzyme is believed to be ubiquinone.</text>
</comment>
<evidence type="ECO:0000256" key="5">
    <source>
        <dbReference type="ARBA" id="ARBA00022989"/>
    </source>
</evidence>
<accession>A0A5N5T6I8</accession>
<evidence type="ECO:0000256" key="9">
    <source>
        <dbReference type="SAM" id="Phobius"/>
    </source>
</evidence>
<dbReference type="InterPro" id="IPR003945">
    <property type="entry name" value="NU5C-like"/>
</dbReference>
<reference evidence="12 13" key="1">
    <citation type="journal article" date="2019" name="PLoS Biol.">
        <title>Sex chromosomes control vertical transmission of feminizing Wolbachia symbionts in an isopod.</title>
        <authorList>
            <person name="Becking T."/>
            <person name="Chebbi M.A."/>
            <person name="Giraud I."/>
            <person name="Moumen B."/>
            <person name="Laverre T."/>
            <person name="Caubet Y."/>
            <person name="Peccoud J."/>
            <person name="Gilbert C."/>
            <person name="Cordaux R."/>
        </authorList>
    </citation>
    <scope>NUCLEOTIDE SEQUENCE [LARGE SCALE GENOMIC DNA]</scope>
    <source>
        <strain evidence="12">ANa2</strain>
        <tissue evidence="12">Whole body excluding digestive tract and cuticle</tissue>
    </source>
</reference>
<dbReference type="EMBL" id="SEYY01008125">
    <property type="protein sequence ID" value="KAB7502262.1"/>
    <property type="molecule type" value="Genomic_DNA"/>
</dbReference>
<dbReference type="PANTHER" id="PTHR42829">
    <property type="entry name" value="NADH-UBIQUINONE OXIDOREDUCTASE CHAIN 5"/>
    <property type="match status" value="1"/>
</dbReference>
<evidence type="ECO:0000313" key="11">
    <source>
        <dbReference type="EMBL" id="KAB7502262.1"/>
    </source>
</evidence>
<evidence type="ECO:0000256" key="4">
    <source>
        <dbReference type="ARBA" id="ARBA00022692"/>
    </source>
</evidence>
<feature type="domain" description="NADH:quinone oxidoreductase/Mrp antiporter transmembrane" evidence="10">
    <location>
        <begin position="1"/>
        <end position="169"/>
    </location>
</feature>
<dbReference type="PANTHER" id="PTHR42829:SF2">
    <property type="entry name" value="NADH-UBIQUINONE OXIDOREDUCTASE CHAIN 5"/>
    <property type="match status" value="1"/>
</dbReference>
<sequence>MAAPTPVSALVHSSTLVTAGVYLLIRFSNLMQCFRILRLLIYLGVLTTLIASLRALFEPDLKKVVALSTLSQLGIIIRTLALGFRELAFIHLLTHAVFKALLFICRGKIIHNVGGYQDTRKIGGEMFNLPVTRIIIVLSSYALCGVPFLAGFYSKDLIIEARLIGDIFFINYCLYILSVGLSTRYSFRLLFMSIRRRRLNYINLENISTDIKTGKRGVFVMGVYS</sequence>
<protein>
    <recommendedName>
        <fullName evidence="3">NADH:ubiquinone reductase (H(+)-translocating)</fullName>
        <ecNumber evidence="3">7.1.1.2</ecNumber>
    </recommendedName>
    <alternativeName>
        <fullName evidence="7">NADH dehydrogenase subunit 5</fullName>
    </alternativeName>
</protein>
<dbReference type="EMBL" id="SEYY01008125">
    <property type="protein sequence ID" value="KAB7502264.1"/>
    <property type="molecule type" value="Genomic_DNA"/>
</dbReference>
<evidence type="ECO:0000256" key="7">
    <source>
        <dbReference type="ARBA" id="ARBA00031027"/>
    </source>
</evidence>
<dbReference type="EC" id="7.1.1.2" evidence="3"/>
<gene>
    <name evidence="11" type="primary">mt:ND5_3</name>
    <name evidence="11" type="ORF">Anas_14695</name>
    <name evidence="12" type="ORF">Anas_14700</name>
</gene>
<dbReference type="AlphaFoldDB" id="A0A5N5T6I8"/>
<dbReference type="OrthoDB" id="6370421at2759"/>
<evidence type="ECO:0000256" key="6">
    <source>
        <dbReference type="ARBA" id="ARBA00023136"/>
    </source>
</evidence>
<dbReference type="GO" id="GO:0003954">
    <property type="term" value="F:NADH dehydrogenase activity"/>
    <property type="evidence" value="ECO:0007669"/>
    <property type="project" value="TreeGrafter"/>
</dbReference>
<dbReference type="GO" id="GO:0015990">
    <property type="term" value="P:electron transport coupled proton transport"/>
    <property type="evidence" value="ECO:0007669"/>
    <property type="project" value="TreeGrafter"/>
</dbReference>
<comment type="subcellular location">
    <subcellularLocation>
        <location evidence="2">Membrane</location>
        <topology evidence="2">Multi-pass membrane protein</topology>
    </subcellularLocation>
</comment>
<dbReference type="Proteomes" id="UP000326759">
    <property type="component" value="Unassembled WGS sequence"/>
</dbReference>
<keyword evidence="6 9" id="KW-0472">Membrane</keyword>
<comment type="catalytic activity">
    <reaction evidence="8">
        <text>a ubiquinone + NADH + 5 H(+)(in) = a ubiquinol + NAD(+) + 4 H(+)(out)</text>
        <dbReference type="Rhea" id="RHEA:29091"/>
        <dbReference type="Rhea" id="RHEA-COMP:9565"/>
        <dbReference type="Rhea" id="RHEA-COMP:9566"/>
        <dbReference type="ChEBI" id="CHEBI:15378"/>
        <dbReference type="ChEBI" id="CHEBI:16389"/>
        <dbReference type="ChEBI" id="CHEBI:17976"/>
        <dbReference type="ChEBI" id="CHEBI:57540"/>
        <dbReference type="ChEBI" id="CHEBI:57945"/>
        <dbReference type="EC" id="7.1.1.2"/>
    </reaction>
</comment>
<comment type="caution">
    <text evidence="12">The sequence shown here is derived from an EMBL/GenBank/DDBJ whole genome shotgun (WGS) entry which is preliminary data.</text>
</comment>
<organism evidence="12 13">
    <name type="scientific">Armadillidium nasatum</name>
    <dbReference type="NCBI Taxonomy" id="96803"/>
    <lineage>
        <taxon>Eukaryota</taxon>
        <taxon>Metazoa</taxon>
        <taxon>Ecdysozoa</taxon>
        <taxon>Arthropoda</taxon>
        <taxon>Crustacea</taxon>
        <taxon>Multicrustacea</taxon>
        <taxon>Malacostraca</taxon>
        <taxon>Eumalacostraca</taxon>
        <taxon>Peracarida</taxon>
        <taxon>Isopoda</taxon>
        <taxon>Oniscidea</taxon>
        <taxon>Crinocheta</taxon>
        <taxon>Armadillidiidae</taxon>
        <taxon>Armadillidium</taxon>
    </lineage>
</organism>
<evidence type="ECO:0000256" key="8">
    <source>
        <dbReference type="ARBA" id="ARBA00049551"/>
    </source>
</evidence>
<evidence type="ECO:0000256" key="3">
    <source>
        <dbReference type="ARBA" id="ARBA00012944"/>
    </source>
</evidence>
<evidence type="ECO:0000259" key="10">
    <source>
        <dbReference type="Pfam" id="PF00361"/>
    </source>
</evidence>
<keyword evidence="13" id="KW-1185">Reference proteome</keyword>
<proteinExistence type="predicted"/>
<dbReference type="Pfam" id="PF00361">
    <property type="entry name" value="Proton_antipo_M"/>
    <property type="match status" value="1"/>
</dbReference>
<dbReference type="InterPro" id="IPR001750">
    <property type="entry name" value="ND/Mrp_TM"/>
</dbReference>
<feature type="transmembrane region" description="Helical" evidence="9">
    <location>
        <begin position="169"/>
        <end position="187"/>
    </location>
</feature>
<feature type="transmembrane region" description="Helical" evidence="9">
    <location>
        <begin position="6"/>
        <end position="25"/>
    </location>
</feature>
<evidence type="ECO:0000313" key="13">
    <source>
        <dbReference type="Proteomes" id="UP000326759"/>
    </source>
</evidence>
<evidence type="ECO:0000256" key="1">
    <source>
        <dbReference type="ARBA" id="ARBA00003257"/>
    </source>
</evidence>
<dbReference type="GO" id="GO:0008137">
    <property type="term" value="F:NADH dehydrogenase (ubiquinone) activity"/>
    <property type="evidence" value="ECO:0007669"/>
    <property type="project" value="UniProtKB-EC"/>
</dbReference>
<dbReference type="PRINTS" id="PR01434">
    <property type="entry name" value="NADHDHGNASE5"/>
</dbReference>
<feature type="transmembrane region" description="Helical" evidence="9">
    <location>
        <begin position="87"/>
        <end position="105"/>
    </location>
</feature>
<keyword evidence="4 9" id="KW-0812">Transmembrane</keyword>
<dbReference type="GO" id="GO:0016020">
    <property type="term" value="C:membrane"/>
    <property type="evidence" value="ECO:0007669"/>
    <property type="project" value="UniProtKB-SubCell"/>
</dbReference>
<keyword evidence="11" id="KW-0830">Ubiquinone</keyword>
<evidence type="ECO:0000313" key="12">
    <source>
        <dbReference type="EMBL" id="KAB7502264.1"/>
    </source>
</evidence>
<feature type="transmembrane region" description="Helical" evidence="9">
    <location>
        <begin position="126"/>
        <end position="149"/>
    </location>
</feature>
<name>A0A5N5T6I8_9CRUS</name>